<dbReference type="Pfam" id="PF00561">
    <property type="entry name" value="Abhydrolase_1"/>
    <property type="match status" value="1"/>
</dbReference>
<evidence type="ECO:0000313" key="2">
    <source>
        <dbReference type="EMBL" id="WAL66420.1"/>
    </source>
</evidence>
<sequence>MAYQNVAYQNARLLRAQLRRGAGVFRPVGPVPRDIAVAPELPPGDVITLPGRGPVFVRRADGPAGEVPLLLLHGVTWSADINFHGVLAPLAKTRPVIAMDQRGHGRGLPIAGPVEIEDLADDAVAVLDALGIERAIFGGFSLGCLVSLQAALRHRDRVAGLVLGAGSLYYRDLVRDRLFLAAVRPATVFARRGLGATIAARYFGMNRARRNEEFRRIWPWLRAELARTPASSVLAVLGAVARYDLRHRVESLRELPSAVVLTTGDTICHPRMQQDLAERLGARIVRVDGDHDLPFADPDAYREAMLTALTLVTR</sequence>
<dbReference type="InterPro" id="IPR000073">
    <property type="entry name" value="AB_hydrolase_1"/>
</dbReference>
<reference evidence="2" key="1">
    <citation type="submission" date="2022-11" db="EMBL/GenBank/DDBJ databases">
        <authorList>
            <person name="Mo P."/>
        </authorList>
    </citation>
    <scope>NUCLEOTIDE SEQUENCE</scope>
    <source>
        <strain evidence="2">HUAS 11-8</strain>
    </source>
</reference>
<dbReference type="Gene3D" id="3.40.50.1820">
    <property type="entry name" value="alpha/beta hydrolase"/>
    <property type="match status" value="1"/>
</dbReference>
<dbReference type="InterPro" id="IPR029058">
    <property type="entry name" value="AB_hydrolase_fold"/>
</dbReference>
<keyword evidence="2" id="KW-0378">Hydrolase</keyword>
<dbReference type="RefSeq" id="WP_268756552.1">
    <property type="nucleotide sequence ID" value="NZ_CP113836.1"/>
</dbReference>
<dbReference type="InterPro" id="IPR050471">
    <property type="entry name" value="AB_hydrolase"/>
</dbReference>
<feature type="domain" description="AB hydrolase-1" evidence="1">
    <location>
        <begin position="68"/>
        <end position="293"/>
    </location>
</feature>
<dbReference type="Proteomes" id="UP001163203">
    <property type="component" value="Chromosome"/>
</dbReference>
<proteinExistence type="predicted"/>
<protein>
    <submittedName>
        <fullName evidence="2">Alpha/beta fold hydrolase</fullName>
    </submittedName>
</protein>
<dbReference type="EMBL" id="CP113836">
    <property type="protein sequence ID" value="WAL66420.1"/>
    <property type="molecule type" value="Genomic_DNA"/>
</dbReference>
<organism evidence="2 3">
    <name type="scientific">Amycolatopsis cynarae</name>
    <dbReference type="NCBI Taxonomy" id="2995223"/>
    <lineage>
        <taxon>Bacteria</taxon>
        <taxon>Bacillati</taxon>
        <taxon>Actinomycetota</taxon>
        <taxon>Actinomycetes</taxon>
        <taxon>Pseudonocardiales</taxon>
        <taxon>Pseudonocardiaceae</taxon>
        <taxon>Amycolatopsis</taxon>
    </lineage>
</organism>
<evidence type="ECO:0000313" key="3">
    <source>
        <dbReference type="Proteomes" id="UP001163203"/>
    </source>
</evidence>
<dbReference type="PANTHER" id="PTHR43433:SF5">
    <property type="entry name" value="AB HYDROLASE-1 DOMAIN-CONTAINING PROTEIN"/>
    <property type="match status" value="1"/>
</dbReference>
<evidence type="ECO:0000259" key="1">
    <source>
        <dbReference type="Pfam" id="PF00561"/>
    </source>
</evidence>
<dbReference type="PANTHER" id="PTHR43433">
    <property type="entry name" value="HYDROLASE, ALPHA/BETA FOLD FAMILY PROTEIN"/>
    <property type="match status" value="1"/>
</dbReference>
<dbReference type="GO" id="GO:0016787">
    <property type="term" value="F:hydrolase activity"/>
    <property type="evidence" value="ECO:0007669"/>
    <property type="project" value="UniProtKB-KW"/>
</dbReference>
<accession>A0ABY7B290</accession>
<keyword evidence="3" id="KW-1185">Reference proteome</keyword>
<name>A0ABY7B290_9PSEU</name>
<dbReference type="SUPFAM" id="SSF53474">
    <property type="entry name" value="alpha/beta-Hydrolases"/>
    <property type="match status" value="1"/>
</dbReference>
<gene>
    <name evidence="2" type="ORF">ORV05_00945</name>
</gene>